<evidence type="ECO:0000313" key="3">
    <source>
        <dbReference type="Proteomes" id="UP000238541"/>
    </source>
</evidence>
<feature type="domain" description="SGNH hydrolase-type esterase" evidence="1">
    <location>
        <begin position="52"/>
        <end position="221"/>
    </location>
</feature>
<sequence length="247" mass="26977">MSHKETLAKVLLGPVLLAQGLYTRRMTPRLPEAEGERQGEAGSGDVLRLLIVGDSAAAGVGAATQGEALSGRLVERLAEDYQVSWKLWARTGLDSQGLLELLEQHAPEPFDVALLSIGVNDVTSTLAVDQWLARQRRLMALLCDKFAVKQIVLSPLPPMHLFPALPQPLRWFLGFRARRFNARLADLAAGVDQCTMLTTPLTPEPGLMASDGFHPGPMLYRQWADDAARVIGQRFSTTTIKTGVEDV</sequence>
<dbReference type="InterPro" id="IPR013830">
    <property type="entry name" value="SGNH_hydro"/>
</dbReference>
<keyword evidence="3" id="KW-1185">Reference proteome</keyword>
<dbReference type="EMBL" id="NIRS01000001">
    <property type="protein sequence ID" value="PPK40559.1"/>
    <property type="molecule type" value="Genomic_DNA"/>
</dbReference>
<dbReference type="Gene3D" id="3.40.50.1110">
    <property type="entry name" value="SGNH hydrolase"/>
    <property type="match status" value="1"/>
</dbReference>
<organism evidence="2 3">
    <name type="scientific">Pseudomonas laurylsulfatiphila</name>
    <dbReference type="NCBI Taxonomy" id="2011015"/>
    <lineage>
        <taxon>Bacteria</taxon>
        <taxon>Pseudomonadati</taxon>
        <taxon>Pseudomonadota</taxon>
        <taxon>Gammaproteobacteria</taxon>
        <taxon>Pseudomonadales</taxon>
        <taxon>Pseudomonadaceae</taxon>
        <taxon>Pseudomonas</taxon>
    </lineage>
</organism>
<dbReference type="Proteomes" id="UP000238541">
    <property type="component" value="Unassembled WGS sequence"/>
</dbReference>
<evidence type="ECO:0000313" key="2">
    <source>
        <dbReference type="EMBL" id="PPK40559.1"/>
    </source>
</evidence>
<accession>A0A2S6FST7</accession>
<dbReference type="Pfam" id="PF13472">
    <property type="entry name" value="Lipase_GDSL_2"/>
    <property type="match status" value="1"/>
</dbReference>
<comment type="caution">
    <text evidence="2">The sequence shown here is derived from an EMBL/GenBank/DDBJ whole genome shotgun (WGS) entry which is preliminary data.</text>
</comment>
<reference evidence="3" key="1">
    <citation type="submission" date="2017-06" db="EMBL/GenBank/DDBJ databases">
        <authorList>
            <person name="Furmanczyk E.M."/>
        </authorList>
    </citation>
    <scope>NUCLEOTIDE SEQUENCE [LARGE SCALE GENOMIC DNA]</scope>
    <source>
        <strain evidence="3">AP3_16</strain>
    </source>
</reference>
<dbReference type="InterPro" id="IPR036514">
    <property type="entry name" value="SGNH_hydro_sf"/>
</dbReference>
<protein>
    <submittedName>
        <fullName evidence="2">Lipase</fullName>
    </submittedName>
</protein>
<name>A0A2S6FST7_9PSED</name>
<dbReference type="AlphaFoldDB" id="A0A2S6FST7"/>
<proteinExistence type="predicted"/>
<dbReference type="SUPFAM" id="SSF52266">
    <property type="entry name" value="SGNH hydrolase"/>
    <property type="match status" value="1"/>
</dbReference>
<gene>
    <name evidence="2" type="ORF">CD175_03705</name>
</gene>
<dbReference type="CDD" id="cd01836">
    <property type="entry name" value="FeeA_FeeB_like"/>
    <property type="match status" value="1"/>
</dbReference>
<dbReference type="RefSeq" id="WP_104447727.1">
    <property type="nucleotide sequence ID" value="NZ_NIRS01000001.1"/>
</dbReference>
<dbReference type="GO" id="GO:0016788">
    <property type="term" value="F:hydrolase activity, acting on ester bonds"/>
    <property type="evidence" value="ECO:0007669"/>
    <property type="project" value="UniProtKB-ARBA"/>
</dbReference>
<evidence type="ECO:0000259" key="1">
    <source>
        <dbReference type="Pfam" id="PF13472"/>
    </source>
</evidence>